<sequence length="660" mass="72735">MAFNPFPSPSSSDDERRKRARLRRSEATSFDSSEAGEFTIFNVHHRVAAPTPRPLPLSVEWDEQCTSIDGELGAATLTNEARRILSIERVSGVVSVELVSRVPYIGTDGPTMGQPTVLIVARWLDEGCSAIWERAVSKIKKTVDSKCVENGNLGNIDIAVEMIAEEHSRPKYISPVSAELLARGMETDWALIKDRVANIMESYPATAGHVTSIQLFRLGFSTDDDENPDTIYVSVDYECLETKWPPVVGEIQQFLRQITYTDLKLHLEHNIVEQCTFPLVPSRRSPAEIEARKREMRLVPEIPYQTRVNLGADIGESNYLTGSDGNLFSPLVGTLGCWLEVKTPRYPEGVTLALTNFHVVRPAYDGFQVFVNDKGVSRIGGPKKDSQLWNEDGKGISPDDANAPMIEHPSRIKHNHGVYSKEKFIERFGVSSPSGAQAKEQLDDMIAFFDNGRHVFGTVFCASGYKRRTANNGRLDWALVKPLDKARIGENRLPALTAWAEKYDADSVDLLPELPTDGGLLQEPTEDGLRGLAHSELVYKVGATTAMTLGKFSCMKSDVMIAEDRHASPGLSEEFAYIQAGALVSNYEGRPGFATHGDSGSVVWDKEGRVVGLLFTGQTPQGSAANTLVYVTPIHDVLEDIMKFSKGTIKEIRLAPPPGN</sequence>
<keyword evidence="3" id="KW-1185">Reference proteome</keyword>
<accession>A0AAJ0HIG7</accession>
<dbReference type="SUPFAM" id="SSF50494">
    <property type="entry name" value="Trypsin-like serine proteases"/>
    <property type="match status" value="1"/>
</dbReference>
<evidence type="ECO:0000313" key="3">
    <source>
        <dbReference type="Proteomes" id="UP001275084"/>
    </source>
</evidence>
<protein>
    <submittedName>
        <fullName evidence="2">Uncharacterized protein</fullName>
    </submittedName>
</protein>
<gene>
    <name evidence="2" type="ORF">B0T25DRAFT_208168</name>
</gene>
<reference evidence="2" key="1">
    <citation type="journal article" date="2023" name="Mol. Phylogenet. Evol.">
        <title>Genome-scale phylogeny and comparative genomics of the fungal order Sordariales.</title>
        <authorList>
            <person name="Hensen N."/>
            <person name="Bonometti L."/>
            <person name="Westerberg I."/>
            <person name="Brannstrom I.O."/>
            <person name="Guillou S."/>
            <person name="Cros-Aarteil S."/>
            <person name="Calhoun S."/>
            <person name="Haridas S."/>
            <person name="Kuo A."/>
            <person name="Mondo S."/>
            <person name="Pangilinan J."/>
            <person name="Riley R."/>
            <person name="LaButti K."/>
            <person name="Andreopoulos B."/>
            <person name="Lipzen A."/>
            <person name="Chen C."/>
            <person name="Yan M."/>
            <person name="Daum C."/>
            <person name="Ng V."/>
            <person name="Clum A."/>
            <person name="Steindorff A."/>
            <person name="Ohm R.A."/>
            <person name="Martin F."/>
            <person name="Silar P."/>
            <person name="Natvig D.O."/>
            <person name="Lalanne C."/>
            <person name="Gautier V."/>
            <person name="Ament-Velasquez S.L."/>
            <person name="Kruys A."/>
            <person name="Hutchinson M.I."/>
            <person name="Powell A.J."/>
            <person name="Barry K."/>
            <person name="Miller A.N."/>
            <person name="Grigoriev I.V."/>
            <person name="Debuchy R."/>
            <person name="Gladieux P."/>
            <person name="Hiltunen Thoren M."/>
            <person name="Johannesson H."/>
        </authorList>
    </citation>
    <scope>NUCLEOTIDE SEQUENCE</scope>
    <source>
        <strain evidence="2">CBS 955.72</strain>
    </source>
</reference>
<dbReference type="Proteomes" id="UP001275084">
    <property type="component" value="Unassembled WGS sequence"/>
</dbReference>
<dbReference type="InterPro" id="IPR009003">
    <property type="entry name" value="Peptidase_S1_PA"/>
</dbReference>
<dbReference type="EMBL" id="JAUIQD010000004">
    <property type="protein sequence ID" value="KAK3353323.1"/>
    <property type="molecule type" value="Genomic_DNA"/>
</dbReference>
<evidence type="ECO:0000256" key="1">
    <source>
        <dbReference type="SAM" id="MobiDB-lite"/>
    </source>
</evidence>
<name>A0AAJ0HIG7_9PEZI</name>
<comment type="caution">
    <text evidence="2">The sequence shown here is derived from an EMBL/GenBank/DDBJ whole genome shotgun (WGS) entry which is preliminary data.</text>
</comment>
<feature type="region of interest" description="Disordered" evidence="1">
    <location>
        <begin position="1"/>
        <end position="28"/>
    </location>
</feature>
<dbReference type="AlphaFoldDB" id="A0AAJ0HIG7"/>
<organism evidence="2 3">
    <name type="scientific">Lasiosphaeria hispida</name>
    <dbReference type="NCBI Taxonomy" id="260671"/>
    <lineage>
        <taxon>Eukaryota</taxon>
        <taxon>Fungi</taxon>
        <taxon>Dikarya</taxon>
        <taxon>Ascomycota</taxon>
        <taxon>Pezizomycotina</taxon>
        <taxon>Sordariomycetes</taxon>
        <taxon>Sordariomycetidae</taxon>
        <taxon>Sordariales</taxon>
        <taxon>Lasiosphaeriaceae</taxon>
        <taxon>Lasiosphaeria</taxon>
    </lineage>
</organism>
<evidence type="ECO:0000313" key="2">
    <source>
        <dbReference type="EMBL" id="KAK3353323.1"/>
    </source>
</evidence>
<proteinExistence type="predicted"/>
<reference evidence="2" key="2">
    <citation type="submission" date="2023-06" db="EMBL/GenBank/DDBJ databases">
        <authorList>
            <consortium name="Lawrence Berkeley National Laboratory"/>
            <person name="Haridas S."/>
            <person name="Hensen N."/>
            <person name="Bonometti L."/>
            <person name="Westerberg I."/>
            <person name="Brannstrom I.O."/>
            <person name="Guillou S."/>
            <person name="Cros-Aarteil S."/>
            <person name="Calhoun S."/>
            <person name="Kuo A."/>
            <person name="Mondo S."/>
            <person name="Pangilinan J."/>
            <person name="Riley R."/>
            <person name="Labutti K."/>
            <person name="Andreopoulos B."/>
            <person name="Lipzen A."/>
            <person name="Chen C."/>
            <person name="Yanf M."/>
            <person name="Daum C."/>
            <person name="Ng V."/>
            <person name="Clum A."/>
            <person name="Steindorff A."/>
            <person name="Ohm R."/>
            <person name="Martin F."/>
            <person name="Silar P."/>
            <person name="Natvig D."/>
            <person name="Lalanne C."/>
            <person name="Gautier V."/>
            <person name="Ament-Velasquez S.L."/>
            <person name="Kruys A."/>
            <person name="Hutchinson M.I."/>
            <person name="Powell A.J."/>
            <person name="Barry K."/>
            <person name="Miller A.N."/>
            <person name="Grigoriev I.V."/>
            <person name="Debuchy R."/>
            <person name="Gladieux P."/>
            <person name="Thoren M.H."/>
            <person name="Johannesson H."/>
        </authorList>
    </citation>
    <scope>NUCLEOTIDE SEQUENCE</scope>
    <source>
        <strain evidence="2">CBS 955.72</strain>
    </source>
</reference>